<accession>A0A1I4E2X4</accession>
<evidence type="ECO:0000313" key="4">
    <source>
        <dbReference type="Proteomes" id="UP000199473"/>
    </source>
</evidence>
<feature type="domain" description="Alpha/beta hydrolase" evidence="2">
    <location>
        <begin position="155"/>
        <end position="637"/>
    </location>
</feature>
<sequence length="650" mass="69782">MKQILLGAVALGALAPAAMAEVVRFELTGPPRPALEGRSFGAVGPYVEIRARATIALDSADPRNAVIADIDRAPRNAQGRVEATADVIILRPADLSRGNGTLLVEPPNRGRRIITQVLNDSSAAGTTRLEQAGDAGNAWTFRQGMTLAWVGWQGDSTPGPQGMKVQVPRIAGITGPSREEFVFDNTTNPAIGTLTYPVADPASIVLTVRARQEDARQTPAGLTYRLLDGDRIEITRPAGFDAGAIYEMTYTARDPLVLGMGFSAFRDVTAFLRREGSDANPLAVNGRSTVTATMGMGISQSGRFLRDYLHLGFNEDTRGRPVFDGLVAHIPGSRRTFMNVRWAQPGRNPSDHTDRLYAADQFPFTYATTTDPLTGARDGLLRRCRITNTCPRVFQTDTEFEFWGARGSLTYTDAAGRHVDLPREVRGYMMTGHPHYAVAQAVANRNPMCQMSMNPLQAGAPTRALVAALEAWVREGAEPPASRVPMLAHGTLVAAADNPAIPGMPRLTSWTPAPLLDTSKNPPAVVGSYPILFPRLDADGNAIGGLRTPVIEAPRATYTGWNPRAAGFGEGALCTNQGGVIPFAATRAERQAANDPRPSIEERWPSQAAYVAAVRASAERLQAERLLLAEDVQAIVAAAEANTLARLPAR</sequence>
<dbReference type="InterPro" id="IPR045394">
    <property type="entry name" value="Abhydrolase_dom"/>
</dbReference>
<reference evidence="3 4" key="1">
    <citation type="submission" date="2016-10" db="EMBL/GenBank/DDBJ databases">
        <authorList>
            <person name="de Groot N.N."/>
        </authorList>
    </citation>
    <scope>NUCLEOTIDE SEQUENCE [LARGE SCALE GENOMIC DNA]</scope>
    <source>
        <strain evidence="3 4">DSM 19981</strain>
    </source>
</reference>
<feature type="chain" id="PRO_5011566982" description="Alpha/beta hydrolase domain-containing protein" evidence="1">
    <location>
        <begin position="21"/>
        <end position="650"/>
    </location>
</feature>
<dbReference type="OrthoDB" id="9779952at2"/>
<proteinExistence type="predicted"/>
<keyword evidence="4" id="KW-1185">Reference proteome</keyword>
<dbReference type="RefSeq" id="WP_092962507.1">
    <property type="nucleotide sequence ID" value="NZ_FOSQ01000013.1"/>
</dbReference>
<name>A0A1I4E2X4_9PROT</name>
<gene>
    <name evidence="3" type="ORF">SAMN02745775_11379</name>
</gene>
<protein>
    <recommendedName>
        <fullName evidence="2">Alpha/beta hydrolase domain-containing protein</fullName>
    </recommendedName>
</protein>
<dbReference type="Pfam" id="PF20091">
    <property type="entry name" value="Abhydrolase_10"/>
    <property type="match status" value="1"/>
</dbReference>
<feature type="signal peptide" evidence="1">
    <location>
        <begin position="1"/>
        <end position="20"/>
    </location>
</feature>
<evidence type="ECO:0000256" key="1">
    <source>
        <dbReference type="SAM" id="SignalP"/>
    </source>
</evidence>
<dbReference type="STRING" id="1123062.SAMN02745775_11379"/>
<evidence type="ECO:0000313" key="3">
    <source>
        <dbReference type="EMBL" id="SFK98937.1"/>
    </source>
</evidence>
<keyword evidence="1" id="KW-0732">Signal</keyword>
<organism evidence="3 4">
    <name type="scientific">Falsiroseomonas stagni DSM 19981</name>
    <dbReference type="NCBI Taxonomy" id="1123062"/>
    <lineage>
        <taxon>Bacteria</taxon>
        <taxon>Pseudomonadati</taxon>
        <taxon>Pseudomonadota</taxon>
        <taxon>Alphaproteobacteria</taxon>
        <taxon>Acetobacterales</taxon>
        <taxon>Roseomonadaceae</taxon>
        <taxon>Falsiroseomonas</taxon>
    </lineage>
</organism>
<dbReference type="Proteomes" id="UP000199473">
    <property type="component" value="Unassembled WGS sequence"/>
</dbReference>
<dbReference type="AlphaFoldDB" id="A0A1I4E2X4"/>
<evidence type="ECO:0000259" key="2">
    <source>
        <dbReference type="Pfam" id="PF20091"/>
    </source>
</evidence>
<dbReference type="EMBL" id="FOSQ01000013">
    <property type="protein sequence ID" value="SFK98937.1"/>
    <property type="molecule type" value="Genomic_DNA"/>
</dbReference>